<gene>
    <name evidence="1" type="ORF">P9875_28650</name>
</gene>
<sequence>MTYPSFPRGTAIVFFALALVSPIAVLAAAPLQLTIDTVLPPDPGAAGKQTLAGIDSNDNGVRDDVELFLLRHFSRDARLLRGMANVAISTQAAILATTPSESSHAHSMAIRSGECLAGLGELVPEDENKVGQVMALLVNTPQRKEAIQAHGARLANMTFVMRQETEWEPYCMERADLVGPSVQSQPRRE</sequence>
<proteinExistence type="predicted"/>
<organism evidence="1 2">
    <name type="scientific">Janthinobacterium rivuli</name>
    <dbReference type="NCBI Taxonomy" id="2751478"/>
    <lineage>
        <taxon>Bacteria</taxon>
        <taxon>Pseudomonadati</taxon>
        <taxon>Pseudomonadota</taxon>
        <taxon>Betaproteobacteria</taxon>
        <taxon>Burkholderiales</taxon>
        <taxon>Oxalobacteraceae</taxon>
        <taxon>Janthinobacterium</taxon>
    </lineage>
</organism>
<dbReference type="EMBL" id="CP121464">
    <property type="protein sequence ID" value="WFR79595.1"/>
    <property type="molecule type" value="Genomic_DNA"/>
</dbReference>
<protein>
    <submittedName>
        <fullName evidence="1">Uncharacterized protein</fullName>
    </submittedName>
</protein>
<evidence type="ECO:0000313" key="1">
    <source>
        <dbReference type="EMBL" id="WFR79595.1"/>
    </source>
</evidence>
<keyword evidence="2" id="KW-1185">Reference proteome</keyword>
<dbReference type="RefSeq" id="WP_158300269.1">
    <property type="nucleotide sequence ID" value="NZ_CP121464.1"/>
</dbReference>
<evidence type="ECO:0000313" key="2">
    <source>
        <dbReference type="Proteomes" id="UP001219584"/>
    </source>
</evidence>
<name>A0ABY8I696_9BURK</name>
<dbReference type="Proteomes" id="UP001219584">
    <property type="component" value="Chromosome"/>
</dbReference>
<reference evidence="1 2" key="1">
    <citation type="submission" date="2023-04" db="EMBL/GenBank/DDBJ databases">
        <title>Nanopore sequencing of Janthinobacterium from water.</title>
        <authorList>
            <person name="Ciuchcinski K."/>
            <person name="Rokowska A."/>
            <person name="Dziewit L."/>
        </authorList>
    </citation>
    <scope>NUCLEOTIDE SEQUENCE [LARGE SCALE GENOMIC DNA]</scope>
    <source>
        <strain evidence="1 2">DEMB2</strain>
    </source>
</reference>
<accession>A0ABY8I696</accession>